<keyword evidence="3" id="KW-1000">Mitochondrion outer membrane</keyword>
<evidence type="ECO:0000256" key="5">
    <source>
        <dbReference type="ARBA" id="ARBA00023128"/>
    </source>
</evidence>
<dbReference type="InterPro" id="IPR027417">
    <property type="entry name" value="P-loop_NTPase"/>
</dbReference>
<proteinExistence type="inferred from homology"/>
<organism evidence="10 11">
    <name type="scientific">Chlamydomonas incerta</name>
    <dbReference type="NCBI Taxonomy" id="51695"/>
    <lineage>
        <taxon>Eukaryota</taxon>
        <taxon>Viridiplantae</taxon>
        <taxon>Chlorophyta</taxon>
        <taxon>core chlorophytes</taxon>
        <taxon>Chlorophyceae</taxon>
        <taxon>CS clade</taxon>
        <taxon>Chlamydomonadales</taxon>
        <taxon>Chlamydomonadaceae</taxon>
        <taxon>Chlamydomonas</taxon>
    </lineage>
</organism>
<dbReference type="InterPro" id="IPR051701">
    <property type="entry name" value="Mito_OM_Translocase_MSP1"/>
</dbReference>
<dbReference type="Gene3D" id="1.10.8.60">
    <property type="match status" value="1"/>
</dbReference>
<dbReference type="OrthoDB" id="544605at2759"/>
<feature type="region of interest" description="Disordered" evidence="8">
    <location>
        <begin position="362"/>
        <end position="440"/>
    </location>
</feature>
<comment type="caution">
    <text evidence="10">The sequence shown here is derived from an EMBL/GenBank/DDBJ whole genome shotgun (WGS) entry which is preliminary data.</text>
</comment>
<evidence type="ECO:0000313" key="10">
    <source>
        <dbReference type="EMBL" id="KAG2438463.1"/>
    </source>
</evidence>
<dbReference type="GO" id="GO:0005741">
    <property type="term" value="C:mitochondrial outer membrane"/>
    <property type="evidence" value="ECO:0007669"/>
    <property type="project" value="UniProtKB-SubCell"/>
</dbReference>
<dbReference type="InterPro" id="IPR003593">
    <property type="entry name" value="AAA+_ATPase"/>
</dbReference>
<comment type="subcellular location">
    <subcellularLocation>
        <location evidence="1">Mitochondrion outer membrane</location>
        <topology evidence="1">Single-pass membrane protein</topology>
    </subcellularLocation>
</comment>
<protein>
    <recommendedName>
        <fullName evidence="9">AAA+ ATPase domain-containing protein</fullName>
    </recommendedName>
</protein>
<dbReference type="GO" id="GO:0005524">
    <property type="term" value="F:ATP binding"/>
    <property type="evidence" value="ECO:0007669"/>
    <property type="project" value="UniProtKB-KW"/>
</dbReference>
<feature type="domain" description="AAA+ ATPase" evidence="9">
    <location>
        <begin position="135"/>
        <end position="277"/>
    </location>
</feature>
<dbReference type="Gene3D" id="3.40.50.300">
    <property type="entry name" value="P-loop containing nucleotide triphosphate hydrolases"/>
    <property type="match status" value="1"/>
</dbReference>
<comment type="similarity">
    <text evidence="6">Belongs to the AAA ATPase family.</text>
</comment>
<dbReference type="PROSITE" id="PS00674">
    <property type="entry name" value="AAA"/>
    <property type="match status" value="1"/>
</dbReference>
<evidence type="ECO:0000259" key="9">
    <source>
        <dbReference type="SMART" id="SM00382"/>
    </source>
</evidence>
<feature type="compositionally biased region" description="Polar residues" evidence="8">
    <location>
        <begin position="418"/>
        <end position="430"/>
    </location>
</feature>
<evidence type="ECO:0000256" key="1">
    <source>
        <dbReference type="ARBA" id="ARBA00004572"/>
    </source>
</evidence>
<evidence type="ECO:0000256" key="4">
    <source>
        <dbReference type="ARBA" id="ARBA00022840"/>
    </source>
</evidence>
<dbReference type="InterPro" id="IPR003960">
    <property type="entry name" value="ATPase_AAA_CS"/>
</dbReference>
<dbReference type="AlphaFoldDB" id="A0A835W5V3"/>
<accession>A0A835W5V3</accession>
<dbReference type="EMBL" id="JAEHOC010000009">
    <property type="protein sequence ID" value="KAG2438463.1"/>
    <property type="molecule type" value="Genomic_DNA"/>
</dbReference>
<feature type="compositionally biased region" description="Polar residues" evidence="8">
    <location>
        <begin position="372"/>
        <end position="386"/>
    </location>
</feature>
<evidence type="ECO:0000256" key="8">
    <source>
        <dbReference type="SAM" id="MobiDB-lite"/>
    </source>
</evidence>
<keyword evidence="2 6" id="KW-0547">Nucleotide-binding</keyword>
<keyword evidence="5" id="KW-0496">Mitochondrion</keyword>
<keyword evidence="7" id="KW-0175">Coiled coil</keyword>
<dbReference type="SMART" id="SM00382">
    <property type="entry name" value="AAA"/>
    <property type="match status" value="1"/>
</dbReference>
<feature type="coiled-coil region" evidence="7">
    <location>
        <begin position="310"/>
        <end position="341"/>
    </location>
</feature>
<dbReference type="Proteomes" id="UP000650467">
    <property type="component" value="Unassembled WGS sequence"/>
</dbReference>
<dbReference type="InterPro" id="IPR041569">
    <property type="entry name" value="AAA_lid_3"/>
</dbReference>
<dbReference type="GO" id="GO:0016887">
    <property type="term" value="F:ATP hydrolysis activity"/>
    <property type="evidence" value="ECO:0007669"/>
    <property type="project" value="InterPro"/>
</dbReference>
<gene>
    <name evidence="10" type="ORF">HXX76_005016</name>
</gene>
<sequence>MNKSDYRAKDIALTAALALGTTIVTGISLYEAHLARQARAAAREGGTAGGGPQRGNKKSLPELESLIALHGLRPDALQFLDLHERLMLTCLVPAVQLREASGEVYGVDAVLDDLKRKLLRPLQLRAWYSRGLWRLPKGVLLHGPPGTGKTSLAKVIAKAGGFRFLHISAASISDKWIGEGPKRVRATFSLARKVAPCVIFVDEVDALLSRRTDSNQAGGHEAYDQVKTEFMALWDGLLSEAAQLSGVVVMGATNRRAALDPAVLRRFTLQYEVPAPGLPQRRAILLGYLRRHVGPVQPDLLPPALMTAEARAALRRRRRLQQEAKAQAEAEAQEVEEGEAAGCAQDGVASCAARPVPVPVSAGASDAATGGHSPSSISSARTSDAETGSGSGGSRGSPAEEGACASTNASTHALAHTRCSTSTGSCSNGPSERHGCPTTARQAAVTKATGSATAEAATAEAATAEAVGTDLGTEAGAEAEADAHAESEEAEEVDEDPVLLAAVSAPGLDWLAAATEGLTGADLRELCHRAALLVLDEVPEERLQSLHPDRGGADSLRPLSRQDFELALQLQSGAPLAE</sequence>
<evidence type="ECO:0000256" key="2">
    <source>
        <dbReference type="ARBA" id="ARBA00022741"/>
    </source>
</evidence>
<name>A0A835W5V3_CHLIN</name>
<evidence type="ECO:0000256" key="6">
    <source>
        <dbReference type="RuleBase" id="RU003651"/>
    </source>
</evidence>
<keyword evidence="3" id="KW-0472">Membrane</keyword>
<dbReference type="InterPro" id="IPR003959">
    <property type="entry name" value="ATPase_AAA_core"/>
</dbReference>
<evidence type="ECO:0000256" key="3">
    <source>
        <dbReference type="ARBA" id="ARBA00022787"/>
    </source>
</evidence>
<dbReference type="PANTHER" id="PTHR45644">
    <property type="entry name" value="AAA ATPASE, PUTATIVE (AFU_ORTHOLOGUE AFUA_2G12920)-RELATED-RELATED"/>
    <property type="match status" value="1"/>
</dbReference>
<dbReference type="SUPFAM" id="SSF52540">
    <property type="entry name" value="P-loop containing nucleoside triphosphate hydrolases"/>
    <property type="match status" value="1"/>
</dbReference>
<dbReference type="Pfam" id="PF17862">
    <property type="entry name" value="AAA_lid_3"/>
    <property type="match status" value="1"/>
</dbReference>
<dbReference type="PANTHER" id="PTHR45644:SF3">
    <property type="entry name" value="FI08533P-RELATED"/>
    <property type="match status" value="1"/>
</dbReference>
<evidence type="ECO:0000313" key="11">
    <source>
        <dbReference type="Proteomes" id="UP000650467"/>
    </source>
</evidence>
<reference evidence="10" key="1">
    <citation type="journal article" date="2020" name="bioRxiv">
        <title>Comparative genomics of Chlamydomonas.</title>
        <authorList>
            <person name="Craig R.J."/>
            <person name="Hasan A.R."/>
            <person name="Ness R.W."/>
            <person name="Keightley P.D."/>
        </authorList>
    </citation>
    <scope>NUCLEOTIDE SEQUENCE</scope>
    <source>
        <strain evidence="10">SAG 7.73</strain>
    </source>
</reference>
<keyword evidence="11" id="KW-1185">Reference proteome</keyword>
<dbReference type="Pfam" id="PF00004">
    <property type="entry name" value="AAA"/>
    <property type="match status" value="1"/>
</dbReference>
<feature type="region of interest" description="Disordered" evidence="8">
    <location>
        <begin position="476"/>
        <end position="495"/>
    </location>
</feature>
<evidence type="ECO:0000256" key="7">
    <source>
        <dbReference type="SAM" id="Coils"/>
    </source>
</evidence>
<keyword evidence="4 6" id="KW-0067">ATP-binding</keyword>